<evidence type="ECO:0000313" key="3">
    <source>
        <dbReference type="EMBL" id="KAK0612426.1"/>
    </source>
</evidence>
<dbReference type="Proteomes" id="UP001174934">
    <property type="component" value="Unassembled WGS sequence"/>
</dbReference>
<accession>A0AA39TPI7</accession>
<dbReference type="AlphaFoldDB" id="A0AA39TPI7"/>
<evidence type="ECO:0000256" key="1">
    <source>
        <dbReference type="SAM" id="MobiDB-lite"/>
    </source>
</evidence>
<feature type="signal peptide" evidence="2">
    <location>
        <begin position="1"/>
        <end position="18"/>
    </location>
</feature>
<protein>
    <submittedName>
        <fullName evidence="3">Uncharacterized protein</fullName>
    </submittedName>
</protein>
<evidence type="ECO:0000313" key="4">
    <source>
        <dbReference type="Proteomes" id="UP001174934"/>
    </source>
</evidence>
<dbReference type="EMBL" id="JAULSR010000009">
    <property type="protein sequence ID" value="KAK0612426.1"/>
    <property type="molecule type" value="Genomic_DNA"/>
</dbReference>
<keyword evidence="2" id="KW-0732">Signal</keyword>
<feature type="chain" id="PRO_5041379671" evidence="2">
    <location>
        <begin position="19"/>
        <end position="616"/>
    </location>
</feature>
<proteinExistence type="predicted"/>
<gene>
    <name evidence="3" type="ORF">B0T17DRAFT_406803</name>
</gene>
<sequence length="616" mass="61188">MYFTTLVVASLAASAASCSQIPSRRTVARTPRDTAPYPYHAPASRQLQQRATASETFEFGLSIQNQNIFSGDWTGQLPAIPIPGTPLEVQPEDSFSFSLDCIDCRTYGSIVAAISNDNGLSVGLTFVNAGAFLDFGLKASNALTVTLTLGKFFNPGANLTTGGFEASIGLGLNLVLSLTTTVEMTGGFQLCIPDGAQLGFNVNLEQGENGLLTADADITALPEITFALLPLTISTAANITAALVLKTEVGIAADLGLISGSAGAGAALTLAEVNLGQVTSNTPGQCPRALFVDIESSAGAYANAAIVINDENLLPDANPSVSTIFASAGTTTCLGAAAPTFPAVTASPLLPSQATTDCAASQLVTETTTITATNSLTACLAQGVVNCPASLTQLILVTTVDTVTATRCPGALSLSAASAGLGYGYTNTTIYPSGAGGSSNYTVPATMTVSVAPVTCPATAIAIPTLDVPVVSTGLPGESGSGSVSISRQGGATVTGKAGSVDTVTSVTTTVPGYGRGSGGYGRGSGGYGGYGGYGGDVEVVTTSSVPVATVIAAVSNVAVFGNRTTAYGTGTGTGFVTASTSTGVPLATVTAGAGRVGENLVGALALVAGAMVVLL</sequence>
<reference evidence="3" key="1">
    <citation type="submission" date="2023-06" db="EMBL/GenBank/DDBJ databases">
        <title>Genome-scale phylogeny and comparative genomics of the fungal order Sordariales.</title>
        <authorList>
            <consortium name="Lawrence Berkeley National Laboratory"/>
            <person name="Hensen N."/>
            <person name="Bonometti L."/>
            <person name="Westerberg I."/>
            <person name="Brannstrom I.O."/>
            <person name="Guillou S."/>
            <person name="Cros-Aarteil S."/>
            <person name="Calhoun S."/>
            <person name="Haridas S."/>
            <person name="Kuo A."/>
            <person name="Mondo S."/>
            <person name="Pangilinan J."/>
            <person name="Riley R."/>
            <person name="LaButti K."/>
            <person name="Andreopoulos B."/>
            <person name="Lipzen A."/>
            <person name="Chen C."/>
            <person name="Yanf M."/>
            <person name="Daum C."/>
            <person name="Ng V."/>
            <person name="Clum A."/>
            <person name="Steindorff A."/>
            <person name="Ohm R."/>
            <person name="Martin F."/>
            <person name="Silar P."/>
            <person name="Natvig D."/>
            <person name="Lalanne C."/>
            <person name="Gautier V."/>
            <person name="Ament-velasquez S.L."/>
            <person name="Kruys A."/>
            <person name="Hutchinson M.I."/>
            <person name="Powell A.J."/>
            <person name="Barry K."/>
            <person name="Miller A.N."/>
            <person name="Grigoriev I.V."/>
            <person name="Debuchy R."/>
            <person name="Gladieux P."/>
            <person name="Thoren M.H."/>
            <person name="Johannesson H."/>
        </authorList>
    </citation>
    <scope>NUCLEOTIDE SEQUENCE</scope>
    <source>
        <strain evidence="3">SMH3391-2</strain>
    </source>
</reference>
<feature type="region of interest" description="Disordered" evidence="1">
    <location>
        <begin position="23"/>
        <end position="44"/>
    </location>
</feature>
<comment type="caution">
    <text evidence="3">The sequence shown here is derived from an EMBL/GenBank/DDBJ whole genome shotgun (WGS) entry which is preliminary data.</text>
</comment>
<organism evidence="3 4">
    <name type="scientific">Bombardia bombarda</name>
    <dbReference type="NCBI Taxonomy" id="252184"/>
    <lineage>
        <taxon>Eukaryota</taxon>
        <taxon>Fungi</taxon>
        <taxon>Dikarya</taxon>
        <taxon>Ascomycota</taxon>
        <taxon>Pezizomycotina</taxon>
        <taxon>Sordariomycetes</taxon>
        <taxon>Sordariomycetidae</taxon>
        <taxon>Sordariales</taxon>
        <taxon>Lasiosphaeriaceae</taxon>
        <taxon>Bombardia</taxon>
    </lineage>
</organism>
<name>A0AA39TPI7_9PEZI</name>
<keyword evidence="4" id="KW-1185">Reference proteome</keyword>
<evidence type="ECO:0000256" key="2">
    <source>
        <dbReference type="SAM" id="SignalP"/>
    </source>
</evidence>